<protein>
    <submittedName>
        <fullName evidence="2">Uncharacterized protein</fullName>
    </submittedName>
</protein>
<organism evidence="2 3">
    <name type="scientific">Collibacillus ludicampi</name>
    <dbReference type="NCBI Taxonomy" id="2771369"/>
    <lineage>
        <taxon>Bacteria</taxon>
        <taxon>Bacillati</taxon>
        <taxon>Bacillota</taxon>
        <taxon>Bacilli</taxon>
        <taxon>Bacillales</taxon>
        <taxon>Alicyclobacillaceae</taxon>
        <taxon>Collibacillus</taxon>
    </lineage>
</organism>
<dbReference type="AlphaFoldDB" id="A0AAV4LB29"/>
<dbReference type="InterPro" id="IPR014938">
    <property type="entry name" value="YfhH-like"/>
</dbReference>
<dbReference type="SUPFAM" id="SSF101697">
    <property type="entry name" value="Hypothetical protein YfhH"/>
    <property type="match status" value="1"/>
</dbReference>
<sequence>MDRLYSQMSKEELQDVMRELKEEAIALFEKGLLSEVMVLRTKYYLAASYLMDPESIEVGGVYYVEGLPEDTRFTVTKVDGVMAHGNLSSSPEPQAFPIAMLSKEPTDIEP</sequence>
<comment type="caution">
    <text evidence="2">The sequence shown here is derived from an EMBL/GenBank/DDBJ whole genome shotgun (WGS) entry which is preliminary data.</text>
</comment>
<dbReference type="Gene3D" id="1.10.287.880">
    <property type="entry name" value="Hypothetical protein YfhH domain"/>
    <property type="match status" value="1"/>
</dbReference>
<gene>
    <name evidence="2" type="ORF">DNHGIG_05440</name>
</gene>
<evidence type="ECO:0000313" key="2">
    <source>
        <dbReference type="EMBL" id="GIM44995.1"/>
    </source>
</evidence>
<feature type="region of interest" description="Disordered" evidence="1">
    <location>
        <begin position="84"/>
        <end position="110"/>
    </location>
</feature>
<name>A0AAV4LB29_9BACL</name>
<dbReference type="Gene3D" id="2.30.30.340">
    <property type="entry name" value="Hypothetical protein YfhH like domains"/>
    <property type="match status" value="1"/>
</dbReference>
<evidence type="ECO:0000256" key="1">
    <source>
        <dbReference type="SAM" id="MobiDB-lite"/>
    </source>
</evidence>
<evidence type="ECO:0000313" key="3">
    <source>
        <dbReference type="Proteomes" id="UP001057291"/>
    </source>
</evidence>
<dbReference type="Pfam" id="PF08838">
    <property type="entry name" value="DUF1811"/>
    <property type="match status" value="1"/>
</dbReference>
<proteinExistence type="predicted"/>
<dbReference type="RefSeq" id="WP_282198240.1">
    <property type="nucleotide sequence ID" value="NZ_BOQE01000001.1"/>
</dbReference>
<dbReference type="InterPro" id="IPR036289">
    <property type="entry name" value="YfhH"/>
</dbReference>
<accession>A0AAV4LB29</accession>
<dbReference type="EMBL" id="BOQE01000001">
    <property type="protein sequence ID" value="GIM44995.1"/>
    <property type="molecule type" value="Genomic_DNA"/>
</dbReference>
<dbReference type="Proteomes" id="UP001057291">
    <property type="component" value="Unassembled WGS sequence"/>
</dbReference>
<reference evidence="2" key="1">
    <citation type="journal article" date="2023" name="Int. J. Syst. Evol. Microbiol.">
        <title>Collibacillus ludicampi gen. nov., sp. nov., a new soil bacterium of the family Alicyclobacillaceae.</title>
        <authorList>
            <person name="Jojima T."/>
            <person name="Ioku Y."/>
            <person name="Fukuta Y."/>
            <person name="Shirasaka N."/>
            <person name="Matsumura Y."/>
            <person name="Mori M."/>
        </authorList>
    </citation>
    <scope>NUCLEOTIDE SEQUENCE</scope>
    <source>
        <strain evidence="2">TP075</strain>
    </source>
</reference>
<keyword evidence="3" id="KW-1185">Reference proteome</keyword>